<feature type="domain" description="Cytochrome c assembly protein" evidence="4">
    <location>
        <begin position="10"/>
        <end position="210"/>
    </location>
</feature>
<dbReference type="PANTHER" id="PTHR43653">
    <property type="entry name" value="CYTOCHROME C ASSEMBLY PROTEIN-RELATED"/>
    <property type="match status" value="1"/>
</dbReference>
<name>X1AG41_9ZZZZ</name>
<dbReference type="InterPro" id="IPR003567">
    <property type="entry name" value="Cyt_c_biogenesis"/>
</dbReference>
<dbReference type="GO" id="GO:0020037">
    <property type="term" value="F:heme binding"/>
    <property type="evidence" value="ECO:0007669"/>
    <property type="project" value="InterPro"/>
</dbReference>
<sequence>MIAIWAGEGGSIMTWIVFNSIVITFYRLKTQRDKDIIFIRSIIFSLMISIVFLGILLFLNVFRIETPIIFPNGRGLNPFLISPYMLWHPLFTFIAYAIFLIPFAVAISEIITPRTKLHSAYQKAYYNFALKVGWMVLTLSIGLGAFWAKNTVNWGGYWSWDPVETVTLIPWLFCTAYFHTTSFRKKNERLIKINVVLIFFSILFATFITRGGGLNSLHAFTGAQELIGLVAIIGVLMVILSLYIIYDLLDKIIEDYKKTKLFFDYLSYLFLFILSFFFIFGLVVPPLTYILICTYSNNFLYLITVFFVI</sequence>
<dbReference type="AlphaFoldDB" id="X1AG41"/>
<feature type="transmembrane region" description="Helical" evidence="3">
    <location>
        <begin position="261"/>
        <end position="283"/>
    </location>
</feature>
<feature type="transmembrane region" description="Helical" evidence="3">
    <location>
        <begin position="289"/>
        <end position="308"/>
    </location>
</feature>
<feature type="transmembrane region" description="Helical" evidence="3">
    <location>
        <begin position="160"/>
        <end position="178"/>
    </location>
</feature>
<evidence type="ECO:0000256" key="2">
    <source>
        <dbReference type="ARBA" id="ARBA00022748"/>
    </source>
</evidence>
<protein>
    <recommendedName>
        <fullName evidence="4">Cytochrome c assembly protein domain-containing protein</fullName>
    </recommendedName>
</protein>
<comment type="similarity">
    <text evidence="1">Belongs to the CcmF/CycK/Ccl1/NrfE/CcsA family.</text>
</comment>
<dbReference type="GO" id="GO:0017004">
    <property type="term" value="P:cytochrome complex assembly"/>
    <property type="evidence" value="ECO:0007669"/>
    <property type="project" value="UniProtKB-KW"/>
</dbReference>
<accession>X1AG41</accession>
<keyword evidence="3" id="KW-1133">Transmembrane helix</keyword>
<feature type="transmembrane region" description="Helical" evidence="3">
    <location>
        <begin position="12"/>
        <end position="29"/>
    </location>
</feature>
<evidence type="ECO:0000256" key="3">
    <source>
        <dbReference type="SAM" id="Phobius"/>
    </source>
</evidence>
<feature type="transmembrane region" description="Helical" evidence="3">
    <location>
        <begin position="128"/>
        <end position="148"/>
    </location>
</feature>
<feature type="transmembrane region" description="Helical" evidence="3">
    <location>
        <begin position="228"/>
        <end position="249"/>
    </location>
</feature>
<dbReference type="Pfam" id="PF01578">
    <property type="entry name" value="Cytochrom_C_asm"/>
    <property type="match status" value="1"/>
</dbReference>
<dbReference type="PANTHER" id="PTHR43653:SF1">
    <property type="entry name" value="CYTOCHROME C-TYPE BIOGENESIS PROTEIN CCMF"/>
    <property type="match status" value="1"/>
</dbReference>
<comment type="caution">
    <text evidence="5">The sequence shown here is derived from an EMBL/GenBank/DDBJ whole genome shotgun (WGS) entry which is preliminary data.</text>
</comment>
<evidence type="ECO:0000313" key="5">
    <source>
        <dbReference type="EMBL" id="GAG71708.1"/>
    </source>
</evidence>
<gene>
    <name evidence="5" type="ORF">S01H4_15813</name>
</gene>
<dbReference type="EMBL" id="BART01006933">
    <property type="protein sequence ID" value="GAG71708.1"/>
    <property type="molecule type" value="Genomic_DNA"/>
</dbReference>
<feature type="transmembrane region" description="Helical" evidence="3">
    <location>
        <begin position="41"/>
        <end position="64"/>
    </location>
</feature>
<evidence type="ECO:0000256" key="1">
    <source>
        <dbReference type="ARBA" id="ARBA00009186"/>
    </source>
</evidence>
<keyword evidence="3" id="KW-0812">Transmembrane</keyword>
<evidence type="ECO:0000259" key="4">
    <source>
        <dbReference type="Pfam" id="PF01578"/>
    </source>
</evidence>
<feature type="transmembrane region" description="Helical" evidence="3">
    <location>
        <begin position="190"/>
        <end position="208"/>
    </location>
</feature>
<dbReference type="GO" id="GO:0015232">
    <property type="term" value="F:heme transmembrane transporter activity"/>
    <property type="evidence" value="ECO:0007669"/>
    <property type="project" value="InterPro"/>
</dbReference>
<keyword evidence="2" id="KW-0201">Cytochrome c-type biogenesis</keyword>
<dbReference type="PRINTS" id="PR01410">
    <property type="entry name" value="CCBIOGENESIS"/>
</dbReference>
<keyword evidence="3" id="KW-0472">Membrane</keyword>
<feature type="transmembrane region" description="Helical" evidence="3">
    <location>
        <begin position="84"/>
        <end position="107"/>
    </location>
</feature>
<dbReference type="InterPro" id="IPR002541">
    <property type="entry name" value="Cyt_c_assembly"/>
</dbReference>
<reference evidence="5" key="1">
    <citation type="journal article" date="2014" name="Front. Microbiol.">
        <title>High frequency of phylogenetically diverse reductive dehalogenase-homologous genes in deep subseafloor sedimentary metagenomes.</title>
        <authorList>
            <person name="Kawai M."/>
            <person name="Futagami T."/>
            <person name="Toyoda A."/>
            <person name="Takaki Y."/>
            <person name="Nishi S."/>
            <person name="Hori S."/>
            <person name="Arai W."/>
            <person name="Tsubouchi T."/>
            <person name="Morono Y."/>
            <person name="Uchiyama I."/>
            <person name="Ito T."/>
            <person name="Fujiyama A."/>
            <person name="Inagaki F."/>
            <person name="Takami H."/>
        </authorList>
    </citation>
    <scope>NUCLEOTIDE SEQUENCE</scope>
    <source>
        <strain evidence="5">Expedition CK06-06</strain>
    </source>
</reference>
<organism evidence="5">
    <name type="scientific">marine sediment metagenome</name>
    <dbReference type="NCBI Taxonomy" id="412755"/>
    <lineage>
        <taxon>unclassified sequences</taxon>
        <taxon>metagenomes</taxon>
        <taxon>ecological metagenomes</taxon>
    </lineage>
</organism>
<dbReference type="GO" id="GO:0016020">
    <property type="term" value="C:membrane"/>
    <property type="evidence" value="ECO:0007669"/>
    <property type="project" value="InterPro"/>
</dbReference>
<proteinExistence type="inferred from homology"/>